<dbReference type="RefSeq" id="WP_161107674.1">
    <property type="nucleotide sequence ID" value="NZ_JAUSWC010000018.1"/>
</dbReference>
<proteinExistence type="predicted"/>
<sequence length="232" mass="24322">MTTVPELSALIPSQPAPVAVRSDDIHVRWMMPEGFHDLPIHETDHDQAARLLAELADKALPGVSEDDKTAFAVMCALGFDGLRAAGAEYAGVCVTAVDGTPCSATVFATLVDSPDAADVAGAARNIASSLRRVAAGEVSEIELPCGLAVSCIGTQQPQLPGELTETGESLPFPTAFIRVYVPLPNGTTLVMEMGTPTMEGWDLFSTMFGNTVSSIRLYNANGSALITSRTTP</sequence>
<accession>A0ABU0KKF7</accession>
<dbReference type="Proteomes" id="UP001236795">
    <property type="component" value="Unassembled WGS sequence"/>
</dbReference>
<name>A0ABU0KKF7_9ACTN</name>
<organism evidence="1 2">
    <name type="scientific">Streptomyces thermodiastaticus</name>
    <dbReference type="NCBI Taxonomy" id="44061"/>
    <lineage>
        <taxon>Bacteria</taxon>
        <taxon>Bacillati</taxon>
        <taxon>Actinomycetota</taxon>
        <taxon>Actinomycetes</taxon>
        <taxon>Kitasatosporales</taxon>
        <taxon>Streptomycetaceae</taxon>
        <taxon>Streptomyces</taxon>
    </lineage>
</organism>
<protein>
    <submittedName>
        <fullName evidence="1">Uncharacterized protein</fullName>
    </submittedName>
</protein>
<dbReference type="EMBL" id="JAUSWC010000018">
    <property type="protein sequence ID" value="MDQ0489890.1"/>
    <property type="molecule type" value="Genomic_DNA"/>
</dbReference>
<comment type="caution">
    <text evidence="1">The sequence shown here is derived from an EMBL/GenBank/DDBJ whole genome shotgun (WGS) entry which is preliminary data.</text>
</comment>
<gene>
    <name evidence="1" type="ORF">QO019_004767</name>
</gene>
<evidence type="ECO:0000313" key="1">
    <source>
        <dbReference type="EMBL" id="MDQ0489890.1"/>
    </source>
</evidence>
<evidence type="ECO:0000313" key="2">
    <source>
        <dbReference type="Proteomes" id="UP001236795"/>
    </source>
</evidence>
<reference evidence="1 2" key="1">
    <citation type="submission" date="2023-07" db="EMBL/GenBank/DDBJ databases">
        <title>Genomic Encyclopedia of Type Strains, Phase IV (KMG-IV): sequencing the most valuable type-strain genomes for metagenomic binning, comparative biology and taxonomic classification.</title>
        <authorList>
            <person name="Goeker M."/>
        </authorList>
    </citation>
    <scope>NUCLEOTIDE SEQUENCE [LARGE SCALE GENOMIC DNA]</scope>
    <source>
        <strain evidence="1 2">DSM 40573</strain>
    </source>
</reference>
<keyword evidence="2" id="KW-1185">Reference proteome</keyword>